<accession>A0A840MLH9</accession>
<keyword evidence="6" id="KW-1185">Reference proteome</keyword>
<dbReference type="SUPFAM" id="SSF52402">
    <property type="entry name" value="Adenine nucleotide alpha hydrolases-like"/>
    <property type="match status" value="1"/>
</dbReference>
<dbReference type="CDD" id="cd00293">
    <property type="entry name" value="USP-like"/>
    <property type="match status" value="1"/>
</dbReference>
<evidence type="ECO:0000313" key="5">
    <source>
        <dbReference type="EMBL" id="MBB5020014.1"/>
    </source>
</evidence>
<evidence type="ECO:0000256" key="1">
    <source>
        <dbReference type="ARBA" id="ARBA00008791"/>
    </source>
</evidence>
<dbReference type="Gene3D" id="3.40.50.620">
    <property type="entry name" value="HUPs"/>
    <property type="match status" value="1"/>
</dbReference>
<dbReference type="InterPro" id="IPR006016">
    <property type="entry name" value="UspA"/>
</dbReference>
<dbReference type="Proteomes" id="UP000575898">
    <property type="component" value="Unassembled WGS sequence"/>
</dbReference>
<keyword evidence="3" id="KW-0175">Coiled coil</keyword>
<dbReference type="PANTHER" id="PTHR46268:SF15">
    <property type="entry name" value="UNIVERSAL STRESS PROTEIN HP_0031"/>
    <property type="match status" value="1"/>
</dbReference>
<comment type="caution">
    <text evidence="5">The sequence shown here is derived from an EMBL/GenBank/DDBJ whole genome shotgun (WGS) entry which is preliminary data.</text>
</comment>
<reference evidence="5 6" key="1">
    <citation type="submission" date="2020-08" db="EMBL/GenBank/DDBJ databases">
        <title>Genomic Encyclopedia of Type Strains, Phase IV (KMG-IV): sequencing the most valuable type-strain genomes for metagenomic binning, comparative biology and taxonomic classification.</title>
        <authorList>
            <person name="Goeker M."/>
        </authorList>
    </citation>
    <scope>NUCLEOTIDE SEQUENCE [LARGE SCALE GENOMIC DNA]</scope>
    <source>
        <strain evidence="5 6">DSM 27165</strain>
    </source>
</reference>
<keyword evidence="2" id="KW-0963">Cytoplasm</keyword>
<name>A0A840MLH9_9PROT</name>
<dbReference type="EMBL" id="JACHHY010000023">
    <property type="protein sequence ID" value="MBB5020014.1"/>
    <property type="molecule type" value="Genomic_DNA"/>
</dbReference>
<evidence type="ECO:0000259" key="4">
    <source>
        <dbReference type="Pfam" id="PF00582"/>
    </source>
</evidence>
<dbReference type="AlphaFoldDB" id="A0A840MLH9"/>
<comment type="similarity">
    <text evidence="1 2">Belongs to the universal stress protein A family.</text>
</comment>
<organism evidence="5 6">
    <name type="scientific">Chitinivorax tropicus</name>
    <dbReference type="NCBI Taxonomy" id="714531"/>
    <lineage>
        <taxon>Bacteria</taxon>
        <taxon>Pseudomonadati</taxon>
        <taxon>Pseudomonadota</taxon>
        <taxon>Betaproteobacteria</taxon>
        <taxon>Chitinivorax</taxon>
    </lineage>
</organism>
<dbReference type="PANTHER" id="PTHR46268">
    <property type="entry name" value="STRESS RESPONSE PROTEIN NHAX"/>
    <property type="match status" value="1"/>
</dbReference>
<evidence type="ECO:0000256" key="3">
    <source>
        <dbReference type="SAM" id="Coils"/>
    </source>
</evidence>
<dbReference type="GO" id="GO:0005737">
    <property type="term" value="C:cytoplasm"/>
    <property type="evidence" value="ECO:0007669"/>
    <property type="project" value="UniProtKB-SubCell"/>
</dbReference>
<dbReference type="InterPro" id="IPR006015">
    <property type="entry name" value="Universal_stress_UspA"/>
</dbReference>
<evidence type="ECO:0000313" key="6">
    <source>
        <dbReference type="Proteomes" id="UP000575898"/>
    </source>
</evidence>
<feature type="domain" description="UspA" evidence="4">
    <location>
        <begin position="1"/>
        <end position="145"/>
    </location>
</feature>
<gene>
    <name evidence="5" type="ORF">HNQ59_003322</name>
</gene>
<proteinExistence type="inferred from homology"/>
<dbReference type="PIRSF" id="PIRSF006276">
    <property type="entry name" value="UspA"/>
    <property type="match status" value="1"/>
</dbReference>
<sequence length="148" mass="16336">MYQRILVPVDDSETSHRALDEAIKFAQDQRAKVRLISVVDLAQFSWGGTEFLDTADLQASLRDAGRKTLQEAQARLKALAVEAETQLVETWGGRVANLIVQEAASWQADIIVMGTHGWSGLDHLILGSVAEGVVRISDVPILMIRSRR</sequence>
<evidence type="ECO:0000256" key="2">
    <source>
        <dbReference type="PIRNR" id="PIRNR006276"/>
    </source>
</evidence>
<feature type="coiled-coil region" evidence="3">
    <location>
        <begin position="62"/>
        <end position="89"/>
    </location>
</feature>
<comment type="subcellular location">
    <subcellularLocation>
        <location evidence="2">Cytoplasm</location>
    </subcellularLocation>
</comment>
<dbReference type="Pfam" id="PF00582">
    <property type="entry name" value="Usp"/>
    <property type="match status" value="1"/>
</dbReference>
<dbReference type="PRINTS" id="PR01438">
    <property type="entry name" value="UNVRSLSTRESS"/>
</dbReference>
<dbReference type="InterPro" id="IPR014729">
    <property type="entry name" value="Rossmann-like_a/b/a_fold"/>
</dbReference>
<protein>
    <recommendedName>
        <fullName evidence="2">Universal stress protein</fullName>
    </recommendedName>
</protein>
<dbReference type="RefSeq" id="WP_184041428.1">
    <property type="nucleotide sequence ID" value="NZ_JACHHY010000023.1"/>
</dbReference>